<dbReference type="InterPro" id="IPR042175">
    <property type="entry name" value="Cell/Rod_MreC_2"/>
</dbReference>
<dbReference type="InterPro" id="IPR007221">
    <property type="entry name" value="MreC"/>
</dbReference>
<evidence type="ECO:0000256" key="3">
    <source>
        <dbReference type="ARBA" id="ARBA00022960"/>
    </source>
</evidence>
<dbReference type="InterPro" id="IPR055342">
    <property type="entry name" value="MreC_beta-barrel_core"/>
</dbReference>
<reference evidence="6" key="1">
    <citation type="submission" date="2018-05" db="EMBL/GenBank/DDBJ databases">
        <authorList>
            <person name="Lanie J.A."/>
            <person name="Ng W.-L."/>
            <person name="Kazmierczak K.M."/>
            <person name="Andrzejewski T.M."/>
            <person name="Davidsen T.M."/>
            <person name="Wayne K.J."/>
            <person name="Tettelin H."/>
            <person name="Glass J.I."/>
            <person name="Rusch D."/>
            <person name="Podicherti R."/>
            <person name="Tsui H.-C.T."/>
            <person name="Winkler M.E."/>
        </authorList>
    </citation>
    <scope>NUCLEOTIDE SEQUENCE</scope>
</reference>
<evidence type="ECO:0000256" key="1">
    <source>
        <dbReference type="ARBA" id="ARBA00009369"/>
    </source>
</evidence>
<dbReference type="Pfam" id="PF04085">
    <property type="entry name" value="MreC"/>
    <property type="match status" value="1"/>
</dbReference>
<feature type="non-terminal residue" evidence="6">
    <location>
        <position position="1"/>
    </location>
</feature>
<dbReference type="NCBIfam" id="TIGR00219">
    <property type="entry name" value="mreC"/>
    <property type="match status" value="1"/>
</dbReference>
<keyword evidence="3" id="KW-0133">Cell shape</keyword>
<evidence type="ECO:0000256" key="4">
    <source>
        <dbReference type="ARBA" id="ARBA00032089"/>
    </source>
</evidence>
<dbReference type="InterPro" id="IPR042177">
    <property type="entry name" value="Cell/Rod_1"/>
</dbReference>
<dbReference type="PANTHER" id="PTHR34138:SF1">
    <property type="entry name" value="CELL SHAPE-DETERMINING PROTEIN MREC"/>
    <property type="match status" value="1"/>
</dbReference>
<dbReference type="GO" id="GO:0008360">
    <property type="term" value="P:regulation of cell shape"/>
    <property type="evidence" value="ECO:0007669"/>
    <property type="project" value="UniProtKB-KW"/>
</dbReference>
<proteinExistence type="inferred from homology"/>
<name>A0A381RH06_9ZZZZ</name>
<accession>A0A381RH06</accession>
<organism evidence="6">
    <name type="scientific">marine metagenome</name>
    <dbReference type="NCBI Taxonomy" id="408172"/>
    <lineage>
        <taxon>unclassified sequences</taxon>
        <taxon>metagenomes</taxon>
        <taxon>ecological metagenomes</taxon>
    </lineage>
</organism>
<dbReference type="GO" id="GO:0005886">
    <property type="term" value="C:plasma membrane"/>
    <property type="evidence" value="ECO:0007669"/>
    <property type="project" value="TreeGrafter"/>
</dbReference>
<dbReference type="Gene3D" id="2.40.10.340">
    <property type="entry name" value="Rod shape-determining protein MreC, domain 1"/>
    <property type="match status" value="1"/>
</dbReference>
<feature type="domain" description="Rod shape-determining protein MreC beta-barrel core" evidence="5">
    <location>
        <begin position="116"/>
        <end position="261"/>
    </location>
</feature>
<evidence type="ECO:0000256" key="2">
    <source>
        <dbReference type="ARBA" id="ARBA00013855"/>
    </source>
</evidence>
<gene>
    <name evidence="6" type="ORF">METZ01_LOCUS43956</name>
</gene>
<comment type="similarity">
    <text evidence="1">Belongs to the MreC family.</text>
</comment>
<evidence type="ECO:0000259" key="5">
    <source>
        <dbReference type="Pfam" id="PF04085"/>
    </source>
</evidence>
<evidence type="ECO:0000313" key="6">
    <source>
        <dbReference type="EMBL" id="SUZ91102.1"/>
    </source>
</evidence>
<sequence>VAGRSLYLSILRNKSHIAFVIFFSLSLNILLTGDSSPSLDLIRGKTLDIFSFLYSPLTWVKSSFLLEEENTLLREKNLRLSLQVESMLQLVSENKRLEQLLEFKRESKLTLLASKVINKGLHSNITSISIDVGSLSGVGVNNPVLTTSGVVGKTILVADRSSVVQLLSDLNFRLSVRILPSEATGILRWVGRNLCEIREVQKNAAIEMGNKVVTSGFSKIYPRNLPVGEVIGITDERGSFQKIISIRVNDDLGSLINVFVITDQSDELD</sequence>
<dbReference type="AlphaFoldDB" id="A0A381RH06"/>
<protein>
    <recommendedName>
        <fullName evidence="2">Cell shape-determining protein MreC</fullName>
    </recommendedName>
    <alternativeName>
        <fullName evidence="4">Cell shape protein MreC</fullName>
    </alternativeName>
</protein>
<dbReference type="Gene3D" id="2.40.10.350">
    <property type="entry name" value="Rod shape-determining protein MreC, domain 2"/>
    <property type="match status" value="1"/>
</dbReference>
<dbReference type="PANTHER" id="PTHR34138">
    <property type="entry name" value="CELL SHAPE-DETERMINING PROTEIN MREC"/>
    <property type="match status" value="1"/>
</dbReference>
<dbReference type="EMBL" id="UINC01001948">
    <property type="protein sequence ID" value="SUZ91102.1"/>
    <property type="molecule type" value="Genomic_DNA"/>
</dbReference>